<organism evidence="5 6">
    <name type="scientific">Pontibacter korlensis</name>
    <dbReference type="NCBI Taxonomy" id="400092"/>
    <lineage>
        <taxon>Bacteria</taxon>
        <taxon>Pseudomonadati</taxon>
        <taxon>Bacteroidota</taxon>
        <taxon>Cytophagia</taxon>
        <taxon>Cytophagales</taxon>
        <taxon>Hymenobacteraceae</taxon>
        <taxon>Pontibacter</taxon>
    </lineage>
</organism>
<dbReference type="InterPro" id="IPR036661">
    <property type="entry name" value="Luciferase-like_sf"/>
</dbReference>
<proteinExistence type="predicted"/>
<evidence type="ECO:0000256" key="4">
    <source>
        <dbReference type="ARBA" id="ARBA00023033"/>
    </source>
</evidence>
<keyword evidence="6" id="KW-1185">Reference proteome</keyword>
<dbReference type="InterPro" id="IPR051260">
    <property type="entry name" value="Diverse_substr_monoxygenases"/>
</dbReference>
<reference evidence="5 6" key="1">
    <citation type="journal article" date="2015" name="Sci. Rep.">
        <title>Unraveling adaptation of Pontibacter korlensis to radiation and infertility in desert through complete genome and comparative transcriptomic analysis.</title>
        <authorList>
            <person name="Dai J."/>
            <person name="Dai W."/>
            <person name="Qiu C."/>
            <person name="Yang Z."/>
            <person name="Zhang Y."/>
            <person name="Zhou M."/>
            <person name="Zhang L."/>
            <person name="Fang C."/>
            <person name="Gao Q."/>
            <person name="Yang Q."/>
            <person name="Li X."/>
            <person name="Wang Z."/>
            <person name="Wang Z."/>
            <person name="Jia Z."/>
            <person name="Chen X."/>
        </authorList>
    </citation>
    <scope>NUCLEOTIDE SEQUENCE [LARGE SCALE GENOMIC DNA]</scope>
    <source>
        <strain evidence="5 6">X14-1T</strain>
    </source>
</reference>
<gene>
    <name evidence="5" type="ORF">PKOR_14630</name>
</gene>
<dbReference type="PANTHER" id="PTHR30011:SF16">
    <property type="entry name" value="C2H2 FINGER DOMAIN TRANSCRIPTION FACTOR (EUROFUNG)-RELATED"/>
    <property type="match status" value="1"/>
</dbReference>
<accession>A0A0E3UXB8</accession>
<sequence length="97" mass="10664">MLAHGPINYHPVFLGTPESIADKLQQWFEAGVGNSFNIIGDSGLSSLADFVEQVVPILQKRGLLRTEYTGSTLREHLGLPYQNGFAEFEEKDQVAAS</sequence>
<dbReference type="GO" id="GO:0016705">
    <property type="term" value="F:oxidoreductase activity, acting on paired donors, with incorporation or reduction of molecular oxygen"/>
    <property type="evidence" value="ECO:0007669"/>
    <property type="project" value="InterPro"/>
</dbReference>
<evidence type="ECO:0000256" key="3">
    <source>
        <dbReference type="ARBA" id="ARBA00023002"/>
    </source>
</evidence>
<dbReference type="Gene3D" id="3.20.20.30">
    <property type="entry name" value="Luciferase-like domain"/>
    <property type="match status" value="1"/>
</dbReference>
<dbReference type="HOGENOM" id="CLU_2344270_0_0_10"/>
<dbReference type="Proteomes" id="UP000033109">
    <property type="component" value="Chromosome"/>
</dbReference>
<dbReference type="STRING" id="400092.PKOR_14630"/>
<dbReference type="RefSeq" id="WP_046311692.1">
    <property type="nucleotide sequence ID" value="NZ_CBCSCY010000025.1"/>
</dbReference>
<dbReference type="KEGG" id="pko:PKOR_14630"/>
<evidence type="ECO:0000256" key="2">
    <source>
        <dbReference type="ARBA" id="ARBA00022643"/>
    </source>
</evidence>
<name>A0A0E3UXB8_9BACT</name>
<evidence type="ECO:0000313" key="5">
    <source>
        <dbReference type="EMBL" id="AKD04102.1"/>
    </source>
</evidence>
<keyword evidence="2" id="KW-0288">FMN</keyword>
<keyword evidence="4" id="KW-0503">Monooxygenase</keyword>
<protein>
    <recommendedName>
        <fullName evidence="7">Luciferase-like domain-containing protein</fullName>
    </recommendedName>
</protein>
<keyword evidence="1" id="KW-0285">Flavoprotein</keyword>
<evidence type="ECO:0000313" key="6">
    <source>
        <dbReference type="Proteomes" id="UP000033109"/>
    </source>
</evidence>
<evidence type="ECO:0008006" key="7">
    <source>
        <dbReference type="Google" id="ProtNLM"/>
    </source>
</evidence>
<keyword evidence="3" id="KW-0560">Oxidoreductase</keyword>
<dbReference type="OrthoDB" id="3265338at2"/>
<dbReference type="PATRIC" id="fig|400092.3.peg.3199"/>
<evidence type="ECO:0000256" key="1">
    <source>
        <dbReference type="ARBA" id="ARBA00022630"/>
    </source>
</evidence>
<dbReference type="SUPFAM" id="SSF51679">
    <property type="entry name" value="Bacterial luciferase-like"/>
    <property type="match status" value="1"/>
</dbReference>
<dbReference type="GO" id="GO:0004497">
    <property type="term" value="F:monooxygenase activity"/>
    <property type="evidence" value="ECO:0007669"/>
    <property type="project" value="UniProtKB-KW"/>
</dbReference>
<dbReference type="EMBL" id="CP009621">
    <property type="protein sequence ID" value="AKD04102.1"/>
    <property type="molecule type" value="Genomic_DNA"/>
</dbReference>
<dbReference type="AlphaFoldDB" id="A0A0E3UXB8"/>
<dbReference type="PANTHER" id="PTHR30011">
    <property type="entry name" value="ALKANESULFONATE MONOOXYGENASE-RELATED"/>
    <property type="match status" value="1"/>
</dbReference>